<evidence type="ECO:0000259" key="19">
    <source>
        <dbReference type="PROSITE" id="PS51699"/>
    </source>
</evidence>
<dbReference type="GO" id="GO:0042383">
    <property type="term" value="C:sarcolemma"/>
    <property type="evidence" value="ECO:0007669"/>
    <property type="project" value="UniProtKB-SubCell"/>
</dbReference>
<keyword evidence="7" id="KW-0963">Cytoplasm</keyword>
<keyword evidence="8" id="KW-0964">Secreted</keyword>
<dbReference type="Pfam" id="PF05454">
    <property type="entry name" value="DAG1"/>
    <property type="match status" value="1"/>
</dbReference>
<dbReference type="GO" id="GO:0043236">
    <property type="term" value="F:laminin binding"/>
    <property type="evidence" value="ECO:0007669"/>
    <property type="project" value="TreeGrafter"/>
</dbReference>
<evidence type="ECO:0000256" key="11">
    <source>
        <dbReference type="ARBA" id="ARBA00022729"/>
    </source>
</evidence>
<name>A0AAD9J0P1_9ANNE</name>
<organism evidence="20 21">
    <name type="scientific">Paralvinella palmiformis</name>
    <dbReference type="NCBI Taxonomy" id="53620"/>
    <lineage>
        <taxon>Eukaryota</taxon>
        <taxon>Metazoa</taxon>
        <taxon>Spiralia</taxon>
        <taxon>Lophotrochozoa</taxon>
        <taxon>Annelida</taxon>
        <taxon>Polychaeta</taxon>
        <taxon>Sedentaria</taxon>
        <taxon>Canalipalpata</taxon>
        <taxon>Terebellida</taxon>
        <taxon>Terebelliformia</taxon>
        <taxon>Alvinellidae</taxon>
        <taxon>Paralvinella</taxon>
    </lineage>
</organism>
<evidence type="ECO:0000256" key="5">
    <source>
        <dbReference type="ARBA" id="ARBA00004251"/>
    </source>
</evidence>
<evidence type="ECO:0000256" key="14">
    <source>
        <dbReference type="ARBA" id="ARBA00023180"/>
    </source>
</evidence>
<keyword evidence="9" id="KW-0597">Phosphoprotein</keyword>
<feature type="region of interest" description="Disordered" evidence="17">
    <location>
        <begin position="1034"/>
        <end position="1092"/>
    </location>
</feature>
<dbReference type="InterPro" id="IPR041631">
    <property type="entry name" value="Alpha_DG1_N2"/>
</dbReference>
<dbReference type="InterPro" id="IPR027468">
    <property type="entry name" value="Alpha-dystroglycan_domain_2"/>
</dbReference>
<keyword evidence="13" id="KW-1015">Disulfide bond</keyword>
<evidence type="ECO:0000256" key="9">
    <source>
        <dbReference type="ARBA" id="ARBA00022553"/>
    </source>
</evidence>
<dbReference type="Gene3D" id="3.30.70.1040">
    <property type="entry name" value="Dystroglycan, domain 2"/>
    <property type="match status" value="1"/>
</dbReference>
<evidence type="ECO:0000256" key="15">
    <source>
        <dbReference type="ARBA" id="ARBA00023212"/>
    </source>
</evidence>
<reference evidence="20" key="1">
    <citation type="journal article" date="2023" name="Mol. Biol. Evol.">
        <title>Third-Generation Sequencing Reveals the Adaptive Role of the Epigenome in Three Deep-Sea Polychaetes.</title>
        <authorList>
            <person name="Perez M."/>
            <person name="Aroh O."/>
            <person name="Sun Y."/>
            <person name="Lan Y."/>
            <person name="Juniper S.K."/>
            <person name="Young C.R."/>
            <person name="Angers B."/>
            <person name="Qian P.Y."/>
        </authorList>
    </citation>
    <scope>NUCLEOTIDE SEQUENCE</scope>
    <source>
        <strain evidence="20">P08H-3</strain>
    </source>
</reference>
<dbReference type="GO" id="GO:0007411">
    <property type="term" value="P:axon guidance"/>
    <property type="evidence" value="ECO:0007669"/>
    <property type="project" value="TreeGrafter"/>
</dbReference>
<accession>A0AAD9J0P1</accession>
<dbReference type="SUPFAM" id="SSF111006">
    <property type="entry name" value="Dystroglycan, domain 2"/>
    <property type="match status" value="1"/>
</dbReference>
<dbReference type="PANTHER" id="PTHR21559:SF21">
    <property type="entry name" value="DYSTROGLYCAN 1"/>
    <property type="match status" value="1"/>
</dbReference>
<evidence type="ECO:0000256" key="16">
    <source>
        <dbReference type="ARBA" id="ARBA00023242"/>
    </source>
</evidence>
<dbReference type="GO" id="GO:0005509">
    <property type="term" value="F:calcium ion binding"/>
    <property type="evidence" value="ECO:0007669"/>
    <property type="project" value="InterPro"/>
</dbReference>
<dbReference type="InterPro" id="IPR008465">
    <property type="entry name" value="DAG1_C"/>
</dbReference>
<feature type="domain" description="Peptidase S72" evidence="19">
    <location>
        <begin position="1324"/>
        <end position="1432"/>
    </location>
</feature>
<evidence type="ECO:0000313" key="20">
    <source>
        <dbReference type="EMBL" id="KAK2143480.1"/>
    </source>
</evidence>
<dbReference type="SMART" id="SM00736">
    <property type="entry name" value="CADG"/>
    <property type="match status" value="1"/>
</dbReference>
<dbReference type="InterPro" id="IPR015919">
    <property type="entry name" value="Cadherin-like_sf"/>
</dbReference>
<evidence type="ECO:0000313" key="21">
    <source>
        <dbReference type="Proteomes" id="UP001208570"/>
    </source>
</evidence>
<feature type="region of interest" description="Disordered" evidence="17">
    <location>
        <begin position="1529"/>
        <end position="1611"/>
    </location>
</feature>
<dbReference type="GO" id="GO:0002009">
    <property type="term" value="P:morphogenesis of an epithelium"/>
    <property type="evidence" value="ECO:0007669"/>
    <property type="project" value="TreeGrafter"/>
</dbReference>
<dbReference type="GO" id="GO:0005576">
    <property type="term" value="C:extracellular region"/>
    <property type="evidence" value="ECO:0007669"/>
    <property type="project" value="UniProtKB-SubCell"/>
</dbReference>
<sequence>MYGFMSVCITYYIIHQVTQVGSTTLPRWLYFNTTNSILCGVPSMVDLGHILLEVTAYGPTVRVFQSKDFFTSSAITTFVIHVHSDTLRHPAWSDQLMVSENQDMDKLYHDRQKETCNWNENIIRASLVLDAAVDSMRPQSRVNILYKAAGFLQKNVHAFRLTETHSHVISKLMDTTVLMAGPGNAGIRTTNRGLELSWIISCGEANNVDDISQILSHNVQSGRISRELGYDIIGWHLTETQPPYHIRRVRQKRRAQLRTPINTPTLYPTASHVYTSSSTTTTTRSTTSSATSVPTSKTEVTEVASSSEVIIELSATSTSLPPTSSSVPSVLLSTLKPSGESVLVTMSSVISLMPSTEIVFVSATPEPSTTLSVLSSYLSETSSMPSSSSSFIIETSPSGLFAPESSYGPLSSPSASSSSLSSAEPSLINSVFSSQTPSNLSGSVILTTSAPSSELVEHSLTAVPSVGMGSSVEMSGILSLVSMTPYLLSEISSTASSKPPITELTTSTIHETLMSTPTESMTSTVTIATTAVTAEPSSVIVGMPTFTTVFSKTATPLQTGLITPTSPASVTELLTSVTPGADNASAIPDSMSSVPNDITSYPGSTTVELDNITSKYDNMTSAVTSPGQTNTSFLNLTAPAGYTPTVPLVYDNETTVSSNNTAGFAGAVTLSYEITSTNVENKSTPTVTFPSTFSDMSDLSNTTTTSTALTTSPGLYNGTITDQMTNLTSSTLGFTNHSYMEVSGATAAASPTTTVLVTISTTAMPGSQASDLLNITTPVPDTPAAVPLGNTTVSSETAAISSAHLPNTGFAITAVSTTGSPAFNATISPTALIPTTGPAATNVIPTTASATSAVPTTPAATTLGPITAAPSPSSSVFTDVTNTTFNATLPSTAAITPAIPTTAAPPTTSVPSITTVVSTTTPLTTVASTTGSAPAIFPNTAATTPAASTTAGPTAAVPTTETPTTVVPTTTAPATAVSTAPGPTTTTIPTTAPPTSVPSITVPTTVVSSTTLTAVASTTGVPTAVVSNTAASTTASTTAGPSTVVPTTAAPTTDLPTTTAVPTASTPTTTIPTTAAPTTVVPTTNAPTTAVPTTNAPTTLITTAVSSIFVPITGMHTSRIPNKVASTTSVLNSTAIPTSASIAASVTPPPTVASTAIPTNAVTETATLAESTLVSALSSNTTPLYIATSSMSSVNGMTSTIHLSNRDVTTAISNQAPRLVNPMKKVVTYLGIYFEVLIPYDTFYDFEDGNTKSLALSLKTVSGLPVAPSSFVQLNSKTQSLYGLPLEEDLTNDTFILTLVAEDTDGNRAIDNIEIVINIAAVQDVSFIIRAVLEMDYTAFNMKRSNLVVFLHKVALFYHDDSPKFYTVTSVDNGSVVVEWTDNRVSKLTCQNDDITQIYSVIYSEGRINPAFTQMLLPQFPLTGVSYELRGVCLEIATTAMVSTEFIVAAATGSNIVLVAVLPILILLILCIVIFLIYWFCIRNRHKHSDYLTDQEKQLSAQNRKPVLLESELEMNDVPRKPRKPLILNEDIPSKSFDNPGYLDLDDGRRPPPPYTLPVDDPISPSYGPIQATSTPKLYMPYEGDSPDNRPAPPPYRLPPLYLGSPGSSDI</sequence>
<dbReference type="SUPFAM" id="SSF49313">
    <property type="entry name" value="Cadherin-like"/>
    <property type="match status" value="2"/>
</dbReference>
<keyword evidence="15" id="KW-0206">Cytoskeleton</keyword>
<keyword evidence="21" id="KW-1185">Reference proteome</keyword>
<evidence type="ECO:0000256" key="6">
    <source>
        <dbReference type="ARBA" id="ARBA00022475"/>
    </source>
</evidence>
<dbReference type="PROSITE" id="PS51699">
    <property type="entry name" value="SEA_DG"/>
    <property type="match status" value="1"/>
</dbReference>
<dbReference type="GO" id="GO:0005634">
    <property type="term" value="C:nucleus"/>
    <property type="evidence" value="ECO:0007669"/>
    <property type="project" value="UniProtKB-SubCell"/>
</dbReference>
<evidence type="ECO:0000256" key="1">
    <source>
        <dbReference type="ARBA" id="ARBA00004123"/>
    </source>
</evidence>
<feature type="compositionally biased region" description="Polar residues" evidence="17">
    <location>
        <begin position="262"/>
        <end position="274"/>
    </location>
</feature>
<dbReference type="GO" id="GO:0005856">
    <property type="term" value="C:cytoskeleton"/>
    <property type="evidence" value="ECO:0007669"/>
    <property type="project" value="UniProtKB-SubCell"/>
</dbReference>
<evidence type="ECO:0000256" key="7">
    <source>
        <dbReference type="ARBA" id="ARBA00022490"/>
    </source>
</evidence>
<dbReference type="Proteomes" id="UP001208570">
    <property type="component" value="Unassembled WGS sequence"/>
</dbReference>
<evidence type="ECO:0000256" key="12">
    <source>
        <dbReference type="ARBA" id="ARBA00022989"/>
    </source>
</evidence>
<evidence type="ECO:0000256" key="8">
    <source>
        <dbReference type="ARBA" id="ARBA00022525"/>
    </source>
</evidence>
<dbReference type="InterPro" id="IPR030398">
    <property type="entry name" value="SEA_DG_dom"/>
</dbReference>
<evidence type="ECO:0000256" key="3">
    <source>
        <dbReference type="ARBA" id="ARBA00004239"/>
    </source>
</evidence>
<evidence type="ECO:0000256" key="13">
    <source>
        <dbReference type="ARBA" id="ARBA00023157"/>
    </source>
</evidence>
<protein>
    <recommendedName>
        <fullName evidence="19">Peptidase S72 domain-containing protein</fullName>
    </recommendedName>
</protein>
<evidence type="ECO:0000256" key="2">
    <source>
        <dbReference type="ARBA" id="ARBA00004135"/>
    </source>
</evidence>
<feature type="region of interest" description="Disordered" evidence="17">
    <location>
        <begin position="944"/>
        <end position="996"/>
    </location>
</feature>
<evidence type="ECO:0000256" key="10">
    <source>
        <dbReference type="ARBA" id="ARBA00022692"/>
    </source>
</evidence>
<keyword evidence="14" id="KW-0325">Glycoprotein</keyword>
<proteinExistence type="predicted"/>
<keyword evidence="12 18" id="KW-1133">Transmembrane helix</keyword>
<feature type="compositionally biased region" description="Low complexity" evidence="17">
    <location>
        <begin position="275"/>
        <end position="296"/>
    </location>
</feature>
<evidence type="ECO:0000256" key="18">
    <source>
        <dbReference type="SAM" id="Phobius"/>
    </source>
</evidence>
<feature type="compositionally biased region" description="Low complexity" evidence="17">
    <location>
        <begin position="1599"/>
        <end position="1611"/>
    </location>
</feature>
<dbReference type="GO" id="GO:0021675">
    <property type="term" value="P:nerve development"/>
    <property type="evidence" value="ECO:0007669"/>
    <property type="project" value="TreeGrafter"/>
</dbReference>
<dbReference type="PANTHER" id="PTHR21559">
    <property type="entry name" value="DYSTROGLYCAN-RELATED"/>
    <property type="match status" value="1"/>
</dbReference>
<keyword evidence="11" id="KW-0732">Signal</keyword>
<keyword evidence="16" id="KW-0539">Nucleus</keyword>
<comment type="subcellular location">
    <subcellularLocation>
        <location evidence="2">Cell membrane</location>
        <location evidence="2">Sarcolemma</location>
    </subcellularLocation>
    <subcellularLocation>
        <location evidence="5">Cell membrane</location>
        <topology evidence="5">Single-pass type I membrane protein</topology>
    </subcellularLocation>
    <subcellularLocation>
        <location evidence="4">Cytoplasm</location>
        <location evidence="4">Cytoskeleton</location>
    </subcellularLocation>
    <subcellularLocation>
        <location evidence="1">Nucleus</location>
    </subcellularLocation>
    <subcellularLocation>
        <location evidence="3">Secreted</location>
        <location evidence="3">Extracellular space</location>
    </subcellularLocation>
</comment>
<gene>
    <name evidence="20" type="ORF">LSH36_838g01009</name>
</gene>
<evidence type="ECO:0000256" key="4">
    <source>
        <dbReference type="ARBA" id="ARBA00004245"/>
    </source>
</evidence>
<keyword evidence="10 18" id="KW-0812">Transmembrane</keyword>
<dbReference type="Pfam" id="PF18424">
    <property type="entry name" value="a_DG1_N2"/>
    <property type="match status" value="1"/>
</dbReference>
<dbReference type="GO" id="GO:0016011">
    <property type="term" value="C:dystroglycan complex"/>
    <property type="evidence" value="ECO:0007669"/>
    <property type="project" value="TreeGrafter"/>
</dbReference>
<keyword evidence="18" id="KW-0472">Membrane</keyword>
<keyword evidence="6" id="KW-1003">Cell membrane</keyword>
<dbReference type="EMBL" id="JAODUP010000838">
    <property type="protein sequence ID" value="KAK2143480.1"/>
    <property type="molecule type" value="Genomic_DNA"/>
</dbReference>
<feature type="transmembrane region" description="Helical" evidence="18">
    <location>
        <begin position="1456"/>
        <end position="1481"/>
    </location>
</feature>
<dbReference type="InterPro" id="IPR006644">
    <property type="entry name" value="Cadg"/>
</dbReference>
<comment type="caution">
    <text evidence="20">The sequence shown here is derived from an EMBL/GenBank/DDBJ whole genome shotgun (WGS) entry which is preliminary data.</text>
</comment>
<evidence type="ECO:0000256" key="17">
    <source>
        <dbReference type="SAM" id="MobiDB-lite"/>
    </source>
</evidence>
<feature type="region of interest" description="Disordered" evidence="17">
    <location>
        <begin position="262"/>
        <end position="296"/>
    </location>
</feature>
<feature type="compositionally biased region" description="Low complexity" evidence="17">
    <location>
        <begin position="944"/>
        <end position="990"/>
    </location>
</feature>